<dbReference type="Proteomes" id="UP000297777">
    <property type="component" value="Unassembled WGS sequence"/>
</dbReference>
<dbReference type="AlphaFoldDB" id="A0A4Z1F4X8"/>
<gene>
    <name evidence="2" type="ORF">BTUL_0013g00450</name>
</gene>
<dbReference type="OrthoDB" id="3562361at2759"/>
<feature type="compositionally biased region" description="Basic and acidic residues" evidence="1">
    <location>
        <begin position="221"/>
        <end position="233"/>
    </location>
</feature>
<evidence type="ECO:0000313" key="3">
    <source>
        <dbReference type="Proteomes" id="UP000297777"/>
    </source>
</evidence>
<protein>
    <submittedName>
        <fullName evidence="2">Uncharacterized protein</fullName>
    </submittedName>
</protein>
<dbReference type="EMBL" id="PQXH01000013">
    <property type="protein sequence ID" value="TGO17972.1"/>
    <property type="molecule type" value="Genomic_DNA"/>
</dbReference>
<sequence>MSTIELSEKIGGLVWSIQSLKNVPATHNERFHPDSNFEILSFETEHQAWSLINKAFNLQADFPGVRPYIVHPTAAQSPEQRSQWEKKIGSDLKVTAERPDRKEGQNGAFVCLYLTINKPENNRKDNILMDIAYILNFLSRYKKTVSRYGVGKLGCPNLVQAWDNYMSSEKYPHSAEFKFPIVKPTEKKLTGQKNFIADRKLELRATSDQKRSEISRQQQHVQEHEKKAEEYDRIVEEEDKKLKEVEEEKAAEEAKKSELERLEAEKAAEEAKKAEERKEAEERKTALERSEAEKATEHPLIKNPLVKPDWIHQKTLSWVVLNYSDELPLDELMKVLRRDFGIYPKS</sequence>
<comment type="caution">
    <text evidence="2">The sequence shown here is derived from an EMBL/GenBank/DDBJ whole genome shotgun (WGS) entry which is preliminary data.</text>
</comment>
<keyword evidence="3" id="KW-1185">Reference proteome</keyword>
<reference evidence="2 3" key="1">
    <citation type="submission" date="2017-12" db="EMBL/GenBank/DDBJ databases">
        <title>Comparative genomics of Botrytis spp.</title>
        <authorList>
            <person name="Valero-Jimenez C.A."/>
            <person name="Tapia P."/>
            <person name="Veloso J."/>
            <person name="Silva-Moreno E."/>
            <person name="Staats M."/>
            <person name="Valdes J.H."/>
            <person name="Van Kan J.A.L."/>
        </authorList>
    </citation>
    <scope>NUCLEOTIDE SEQUENCE [LARGE SCALE GENOMIC DNA]</scope>
    <source>
        <strain evidence="2 3">Bt9001</strain>
    </source>
</reference>
<organism evidence="2 3">
    <name type="scientific">Botrytis tulipae</name>
    <dbReference type="NCBI Taxonomy" id="87230"/>
    <lineage>
        <taxon>Eukaryota</taxon>
        <taxon>Fungi</taxon>
        <taxon>Dikarya</taxon>
        <taxon>Ascomycota</taxon>
        <taxon>Pezizomycotina</taxon>
        <taxon>Leotiomycetes</taxon>
        <taxon>Helotiales</taxon>
        <taxon>Sclerotiniaceae</taxon>
        <taxon>Botrytis</taxon>
    </lineage>
</organism>
<proteinExistence type="predicted"/>
<name>A0A4Z1F4X8_9HELO</name>
<feature type="region of interest" description="Disordered" evidence="1">
    <location>
        <begin position="245"/>
        <end position="296"/>
    </location>
</feature>
<accession>A0A4Z1F4X8</accession>
<evidence type="ECO:0000313" key="2">
    <source>
        <dbReference type="EMBL" id="TGO17972.1"/>
    </source>
</evidence>
<feature type="region of interest" description="Disordered" evidence="1">
    <location>
        <begin position="206"/>
        <end position="233"/>
    </location>
</feature>
<evidence type="ECO:0000256" key="1">
    <source>
        <dbReference type="SAM" id="MobiDB-lite"/>
    </source>
</evidence>